<dbReference type="Proteomes" id="UP000638732">
    <property type="component" value="Unassembled WGS sequence"/>
</dbReference>
<feature type="signal peptide" evidence="2">
    <location>
        <begin position="1"/>
        <end position="20"/>
    </location>
</feature>
<dbReference type="AlphaFoldDB" id="A0A965ZEJ6"/>
<organism evidence="3 4">
    <name type="scientific">Mucilaginibacter agri</name>
    <dbReference type="NCBI Taxonomy" id="2695265"/>
    <lineage>
        <taxon>Bacteria</taxon>
        <taxon>Pseudomonadati</taxon>
        <taxon>Bacteroidota</taxon>
        <taxon>Sphingobacteriia</taxon>
        <taxon>Sphingobacteriales</taxon>
        <taxon>Sphingobacteriaceae</taxon>
        <taxon>Mucilaginibacter</taxon>
    </lineage>
</organism>
<feature type="compositionally biased region" description="Low complexity" evidence="1">
    <location>
        <begin position="191"/>
        <end position="208"/>
    </location>
</feature>
<evidence type="ECO:0000256" key="1">
    <source>
        <dbReference type="SAM" id="MobiDB-lite"/>
    </source>
</evidence>
<protein>
    <submittedName>
        <fullName evidence="3">Uncharacterized protein</fullName>
    </submittedName>
</protein>
<accession>A0A965ZEJ6</accession>
<reference evidence="3" key="2">
    <citation type="submission" date="2020-10" db="EMBL/GenBank/DDBJ databases">
        <title>Mucilaginibacter sp. nov., isolated from soil.</title>
        <authorList>
            <person name="Jeon C.O."/>
        </authorList>
    </citation>
    <scope>NUCLEOTIDE SEQUENCE</scope>
    <source>
        <strain evidence="3">R11</strain>
    </source>
</reference>
<dbReference type="EMBL" id="WWEO01000039">
    <property type="protein sequence ID" value="NCD68607.1"/>
    <property type="molecule type" value="Genomic_DNA"/>
</dbReference>
<evidence type="ECO:0000256" key="2">
    <source>
        <dbReference type="SAM" id="SignalP"/>
    </source>
</evidence>
<feature type="region of interest" description="Disordered" evidence="1">
    <location>
        <begin position="191"/>
        <end position="212"/>
    </location>
</feature>
<keyword evidence="2" id="KW-0732">Signal</keyword>
<sequence>MKRALTICLIVLISICKTFAQTKAENYDVILKTSGDEMVGKITAIDDSSIKFVYKGETLVYTVSKADIFRVTFASGRVEIFNQPNKPANQTPAQAAAVDSHNQVAILPFGLIRDGMAGAEDMQIKIQSDCFDAFSQKAVTLKFQDPSTTNALLFKNNINNQTIKGHTMDEICQILGVEFVVNGVVTLNRTSSTTTGSGSATAKTTTSGSKDKTTVYGSNYSNSYDNYTTSIVMNVYDEHGSKVFSKDHQAFWPGVDAYKVTLSYLAKRTPIYGR</sequence>
<evidence type="ECO:0000313" key="3">
    <source>
        <dbReference type="EMBL" id="NCD68607.1"/>
    </source>
</evidence>
<gene>
    <name evidence="3" type="ORF">GSY63_04485</name>
</gene>
<dbReference type="RefSeq" id="WP_166584632.1">
    <property type="nucleotide sequence ID" value="NZ_WWEO01000039.1"/>
</dbReference>
<proteinExistence type="predicted"/>
<reference evidence="3" key="1">
    <citation type="submission" date="2020-01" db="EMBL/GenBank/DDBJ databases">
        <authorList>
            <person name="Seo Y.L."/>
        </authorList>
    </citation>
    <scope>NUCLEOTIDE SEQUENCE</scope>
    <source>
        <strain evidence="3">R11</strain>
    </source>
</reference>
<evidence type="ECO:0000313" key="4">
    <source>
        <dbReference type="Proteomes" id="UP000638732"/>
    </source>
</evidence>
<keyword evidence="4" id="KW-1185">Reference proteome</keyword>
<feature type="chain" id="PRO_5037339178" evidence="2">
    <location>
        <begin position="21"/>
        <end position="274"/>
    </location>
</feature>
<name>A0A965ZEJ6_9SPHI</name>
<comment type="caution">
    <text evidence="3">The sequence shown here is derived from an EMBL/GenBank/DDBJ whole genome shotgun (WGS) entry which is preliminary data.</text>
</comment>